<dbReference type="AlphaFoldDB" id="A0A1P8WMZ0"/>
<dbReference type="KEGG" id="fmr:Fuma_05055"/>
<accession>A0A1P8WMZ0</accession>
<dbReference type="EMBL" id="CP017641">
    <property type="protein sequence ID" value="APZ95397.1"/>
    <property type="molecule type" value="Genomic_DNA"/>
</dbReference>
<keyword evidence="3" id="KW-1185">Reference proteome</keyword>
<organism evidence="2 3">
    <name type="scientific">Fuerstiella marisgermanici</name>
    <dbReference type="NCBI Taxonomy" id="1891926"/>
    <lineage>
        <taxon>Bacteria</taxon>
        <taxon>Pseudomonadati</taxon>
        <taxon>Planctomycetota</taxon>
        <taxon>Planctomycetia</taxon>
        <taxon>Planctomycetales</taxon>
        <taxon>Planctomycetaceae</taxon>
        <taxon>Fuerstiella</taxon>
    </lineage>
</organism>
<dbReference type="Proteomes" id="UP000187735">
    <property type="component" value="Chromosome"/>
</dbReference>
<name>A0A1P8WMZ0_9PLAN</name>
<protein>
    <submittedName>
        <fullName evidence="2">Uncharacterized protein</fullName>
    </submittedName>
</protein>
<reference evidence="2 3" key="1">
    <citation type="journal article" date="2016" name="Front. Microbiol.">
        <title>Fuerstia marisgermanicae gen. nov., sp. nov., an Unusual Member of the Phylum Planctomycetes from the German Wadden Sea.</title>
        <authorList>
            <person name="Kohn T."/>
            <person name="Heuer A."/>
            <person name="Jogler M."/>
            <person name="Vollmers J."/>
            <person name="Boedeker C."/>
            <person name="Bunk B."/>
            <person name="Rast P."/>
            <person name="Borchert D."/>
            <person name="Glockner I."/>
            <person name="Freese H.M."/>
            <person name="Klenk H.P."/>
            <person name="Overmann J."/>
            <person name="Kaster A.K."/>
            <person name="Rohde M."/>
            <person name="Wiegand S."/>
            <person name="Jogler C."/>
        </authorList>
    </citation>
    <scope>NUCLEOTIDE SEQUENCE [LARGE SCALE GENOMIC DNA]</scope>
    <source>
        <strain evidence="2 3">NH11</strain>
    </source>
</reference>
<evidence type="ECO:0000313" key="3">
    <source>
        <dbReference type="Proteomes" id="UP000187735"/>
    </source>
</evidence>
<evidence type="ECO:0000313" key="2">
    <source>
        <dbReference type="EMBL" id="APZ95397.1"/>
    </source>
</evidence>
<dbReference type="STRING" id="1891926.Fuma_05055"/>
<sequence>MVKLSQSPMSKYATRVSYESSRKFTENSSKGSIQLN</sequence>
<feature type="region of interest" description="Disordered" evidence="1">
    <location>
        <begin position="1"/>
        <end position="36"/>
    </location>
</feature>
<evidence type="ECO:0000256" key="1">
    <source>
        <dbReference type="SAM" id="MobiDB-lite"/>
    </source>
</evidence>
<gene>
    <name evidence="2" type="ORF">Fuma_05055</name>
</gene>
<proteinExistence type="predicted"/>
<feature type="compositionally biased region" description="Polar residues" evidence="1">
    <location>
        <begin position="26"/>
        <end position="36"/>
    </location>
</feature>